<gene>
    <name evidence="1" type="ORF">PSS4_v1_920026</name>
    <name evidence="2" type="ORF">RUN1985_v1_1130027</name>
</gene>
<evidence type="ECO:0000313" key="2">
    <source>
        <dbReference type="EMBL" id="CUV31770.1"/>
    </source>
</evidence>
<proteinExistence type="predicted"/>
<sequence length="191" mass="21696">MTILEAEVVDVVGIDPTRKAASLAMMKYVGFDGGHSIYELGLDSDLVLFFDCLRAYGEQAHPEQGWSLLTDRLYRRYLRLEELDKALTLMEKAQQIFAQHPSASAVQWNESVSENSEESWLNKNQPTLADVFSKYFENFAGACASAKSFFEEFGIYQPVRVVISDLPGFMRDKSKPLSEYDALEGKPFWLQ</sequence>
<evidence type="ECO:0000313" key="1">
    <source>
        <dbReference type="EMBL" id="CUV19139.1"/>
    </source>
</evidence>
<reference evidence="1" key="1">
    <citation type="submission" date="2015-10" db="EMBL/GenBank/DDBJ databases">
        <authorList>
            <person name="Gilbert D.G."/>
        </authorList>
    </citation>
    <scope>NUCLEOTIDE SEQUENCE</scope>
    <source>
        <strain evidence="1">Phyl III-seqv23</strain>
    </source>
</reference>
<organism evidence="1">
    <name type="scientific">Ralstonia solanacearum</name>
    <name type="common">Pseudomonas solanacearum</name>
    <dbReference type="NCBI Taxonomy" id="305"/>
    <lineage>
        <taxon>Bacteria</taxon>
        <taxon>Pseudomonadati</taxon>
        <taxon>Pseudomonadota</taxon>
        <taxon>Betaproteobacteria</taxon>
        <taxon>Burkholderiales</taxon>
        <taxon>Burkholderiaceae</taxon>
        <taxon>Ralstonia</taxon>
        <taxon>Ralstonia solanacearum species complex</taxon>
    </lineage>
</organism>
<name>A0A0S4UAC1_RALSL</name>
<dbReference type="EMBL" id="LN899821">
    <property type="protein sequence ID" value="CUV19139.1"/>
    <property type="molecule type" value="Genomic_DNA"/>
</dbReference>
<accession>A0A0S4UAC1</accession>
<dbReference type="EMBL" id="LN899824">
    <property type="protein sequence ID" value="CUV31770.1"/>
    <property type="molecule type" value="Genomic_DNA"/>
</dbReference>
<dbReference type="AlphaFoldDB" id="A0A0S4UAC1"/>
<protein>
    <submittedName>
        <fullName evidence="1">Uncharacterized protein</fullName>
    </submittedName>
</protein>